<evidence type="ECO:0000256" key="2">
    <source>
        <dbReference type="ARBA" id="ARBA00022676"/>
    </source>
</evidence>
<dbReference type="EMBL" id="BSYO01000017">
    <property type="protein sequence ID" value="GMH17298.1"/>
    <property type="molecule type" value="Genomic_DNA"/>
</dbReference>
<accession>A0AAD3SSP0</accession>
<evidence type="ECO:0000313" key="6">
    <source>
        <dbReference type="EMBL" id="GMH17298.1"/>
    </source>
</evidence>
<dbReference type="EC" id="2.4.1.-" evidence="5"/>
<name>A0AAD3SSP0_NEPGR</name>
<dbReference type="Gene3D" id="3.40.50.2000">
    <property type="entry name" value="Glycogen Phosphorylase B"/>
    <property type="match status" value="2"/>
</dbReference>
<reference evidence="6" key="1">
    <citation type="submission" date="2023-05" db="EMBL/GenBank/DDBJ databases">
        <title>Nepenthes gracilis genome sequencing.</title>
        <authorList>
            <person name="Fukushima K."/>
        </authorList>
    </citation>
    <scope>NUCLEOTIDE SEQUENCE</scope>
    <source>
        <strain evidence="6">SING2019-196</strain>
    </source>
</reference>
<dbReference type="Proteomes" id="UP001279734">
    <property type="component" value="Unassembled WGS sequence"/>
</dbReference>
<dbReference type="InterPro" id="IPR002213">
    <property type="entry name" value="UDP_glucos_trans"/>
</dbReference>
<comment type="caution">
    <text evidence="6">The sequence shown here is derived from an EMBL/GenBank/DDBJ whole genome shotgun (WGS) entry which is preliminary data.</text>
</comment>
<evidence type="ECO:0000256" key="3">
    <source>
        <dbReference type="ARBA" id="ARBA00022679"/>
    </source>
</evidence>
<dbReference type="FunFam" id="3.40.50.2000:FF:000051">
    <property type="entry name" value="Glycosyltransferase"/>
    <property type="match status" value="1"/>
</dbReference>
<evidence type="ECO:0000256" key="4">
    <source>
        <dbReference type="RuleBase" id="RU003718"/>
    </source>
</evidence>
<evidence type="ECO:0000256" key="1">
    <source>
        <dbReference type="ARBA" id="ARBA00009995"/>
    </source>
</evidence>
<comment type="similarity">
    <text evidence="1 4">Belongs to the UDP-glycosyltransferase family.</text>
</comment>
<protein>
    <recommendedName>
        <fullName evidence="5">Glycosyltransferase</fullName>
        <ecNumber evidence="5">2.4.1.-</ecNumber>
    </recommendedName>
</protein>
<keyword evidence="3 4" id="KW-0808">Transferase</keyword>
<keyword evidence="7" id="KW-1185">Reference proteome</keyword>
<dbReference type="PROSITE" id="PS00375">
    <property type="entry name" value="UDPGT"/>
    <property type="match status" value="1"/>
</dbReference>
<dbReference type="Pfam" id="PF00201">
    <property type="entry name" value="UDPGT"/>
    <property type="match status" value="1"/>
</dbReference>
<evidence type="ECO:0000256" key="5">
    <source>
        <dbReference type="RuleBase" id="RU362057"/>
    </source>
</evidence>
<proteinExistence type="inferred from homology"/>
<dbReference type="FunFam" id="3.40.50.2000:FF:000054">
    <property type="entry name" value="Glycosyltransferase"/>
    <property type="match status" value="1"/>
</dbReference>
<dbReference type="PANTHER" id="PTHR48046:SF6">
    <property type="entry name" value="GLYCOSYLTRANSFERASE"/>
    <property type="match status" value="1"/>
</dbReference>
<dbReference type="SUPFAM" id="SSF53756">
    <property type="entry name" value="UDP-Glycosyltransferase/glycogen phosphorylase"/>
    <property type="match status" value="1"/>
</dbReference>
<dbReference type="CDD" id="cd03784">
    <property type="entry name" value="GT1_Gtf-like"/>
    <property type="match status" value="1"/>
</dbReference>
<dbReference type="InterPro" id="IPR035595">
    <property type="entry name" value="UDP_glycos_trans_CS"/>
</dbReference>
<dbReference type="GO" id="GO:0008194">
    <property type="term" value="F:UDP-glycosyltransferase activity"/>
    <property type="evidence" value="ECO:0007669"/>
    <property type="project" value="InterPro"/>
</dbReference>
<evidence type="ECO:0000313" key="7">
    <source>
        <dbReference type="Proteomes" id="UP001279734"/>
    </source>
</evidence>
<keyword evidence="2 4" id="KW-0328">Glycosyltransferase</keyword>
<dbReference type="AlphaFoldDB" id="A0AAD3SSP0"/>
<sequence>MSRQEASHVVMLPSPGMGHLIPIVELAKLLVSHHRFLITFIIPSSSSPPPKAQEAFLQSLPEYFDYILLPPPLSDGSFDENGGPEAQICLTITHFLSLIRVALATLTKKVTLAAVVIDPFGIDIIDLAKGFDVLLYMHFGSAAINLLFTFHLPRLDEEVEGEYRYMQNPVILPGCVPLHGKDFADPFQQRSSETYKRFLDQCKRFNLVDGILVNSFIELEPGAIRALQDDDPRRPPVHPIGPIIQSVLNCEVDGSGYLNWLNNQPSGSVLYVSFGSGGTLSCDQFHELALGLEMSEQRFLWVVRTPNDKSSCPSYCNAQGEADPLEFLPDGFLERTEIRGLVVPSWVCQIQVLSHDSTGGFLMHCGWNSTLESIMHGVPLIAWPLYAEQRTNAVMLTEDLKVALRPKANGKGLLDRDEVSRVVKVLMEGEEGKRVRERAKELKDLANRALGEGGSSRKAMAQVAIKWRDQRCSRNQ</sequence>
<organism evidence="6 7">
    <name type="scientific">Nepenthes gracilis</name>
    <name type="common">Slender pitcher plant</name>
    <dbReference type="NCBI Taxonomy" id="150966"/>
    <lineage>
        <taxon>Eukaryota</taxon>
        <taxon>Viridiplantae</taxon>
        <taxon>Streptophyta</taxon>
        <taxon>Embryophyta</taxon>
        <taxon>Tracheophyta</taxon>
        <taxon>Spermatophyta</taxon>
        <taxon>Magnoliopsida</taxon>
        <taxon>eudicotyledons</taxon>
        <taxon>Gunneridae</taxon>
        <taxon>Pentapetalae</taxon>
        <taxon>Caryophyllales</taxon>
        <taxon>Nepenthaceae</taxon>
        <taxon>Nepenthes</taxon>
    </lineage>
</organism>
<dbReference type="PANTHER" id="PTHR48046">
    <property type="entry name" value="UDP-GLYCOSYLTRANSFERASE 72E1"/>
    <property type="match status" value="1"/>
</dbReference>
<gene>
    <name evidence="6" type="ORF">Nepgr_019139</name>
</gene>